<dbReference type="CDD" id="cd22191">
    <property type="entry name" value="DPBB_RlpA_EXP_N-like"/>
    <property type="match status" value="1"/>
</dbReference>
<dbReference type="Gene3D" id="2.40.40.10">
    <property type="entry name" value="RlpA-like domain"/>
    <property type="match status" value="1"/>
</dbReference>
<reference evidence="3 4" key="1">
    <citation type="submission" date="2019-12" db="EMBL/GenBank/DDBJ databases">
        <authorList>
            <person name="Floudas D."/>
            <person name="Bentzer J."/>
            <person name="Ahren D."/>
            <person name="Johansson T."/>
            <person name="Persson P."/>
            <person name="Tunlid A."/>
        </authorList>
    </citation>
    <scope>NUCLEOTIDE SEQUENCE [LARGE SCALE GENOMIC DNA]</scope>
    <source>
        <strain evidence="3 4">CBS 102.39</strain>
    </source>
</reference>
<keyword evidence="1 2" id="KW-0732">Signal</keyword>
<dbReference type="Proteomes" id="UP000521872">
    <property type="component" value="Unassembled WGS sequence"/>
</dbReference>
<feature type="chain" id="PRO_5034575826" description="RlpA-like protein double-psi beta-barrel domain-containing protein" evidence="2">
    <location>
        <begin position="23"/>
        <end position="117"/>
    </location>
</feature>
<dbReference type="AlphaFoldDB" id="A0A8H4R149"/>
<evidence type="ECO:0000313" key="3">
    <source>
        <dbReference type="EMBL" id="KAF4620316.1"/>
    </source>
</evidence>
<comment type="caution">
    <text evidence="3">The sequence shown here is derived from an EMBL/GenBank/DDBJ whole genome shotgun (WGS) entry which is preliminary data.</text>
</comment>
<keyword evidence="4" id="KW-1185">Reference proteome</keyword>
<dbReference type="EMBL" id="JAACJL010000015">
    <property type="protein sequence ID" value="KAF4620316.1"/>
    <property type="molecule type" value="Genomic_DNA"/>
</dbReference>
<dbReference type="SUPFAM" id="SSF50685">
    <property type="entry name" value="Barwin-like endoglucanases"/>
    <property type="match status" value="1"/>
</dbReference>
<evidence type="ECO:0000256" key="1">
    <source>
        <dbReference type="ARBA" id="ARBA00022729"/>
    </source>
</evidence>
<proteinExistence type="predicted"/>
<feature type="signal peptide" evidence="2">
    <location>
        <begin position="1"/>
        <end position="22"/>
    </location>
</feature>
<name>A0A8H4R149_9AGAR</name>
<evidence type="ECO:0000313" key="4">
    <source>
        <dbReference type="Proteomes" id="UP000521872"/>
    </source>
</evidence>
<dbReference type="PANTHER" id="PTHR31836">
    <property type="match status" value="1"/>
</dbReference>
<sequence>MLYSHKFAVFLTLIYAPLYVLGQRHKGDATFYTPGLGNCGKANRESDFVVALSQKEYHRKNHCGKKIRIHYGSKSVDALIADSCMSCKPDDIDLSPVVFDRLASRDAGRIKVTWDYL</sequence>
<organism evidence="3 4">
    <name type="scientific">Agrocybe pediades</name>
    <dbReference type="NCBI Taxonomy" id="84607"/>
    <lineage>
        <taxon>Eukaryota</taxon>
        <taxon>Fungi</taxon>
        <taxon>Dikarya</taxon>
        <taxon>Basidiomycota</taxon>
        <taxon>Agaricomycotina</taxon>
        <taxon>Agaricomycetes</taxon>
        <taxon>Agaricomycetidae</taxon>
        <taxon>Agaricales</taxon>
        <taxon>Agaricineae</taxon>
        <taxon>Strophariaceae</taxon>
        <taxon>Agrocybe</taxon>
    </lineage>
</organism>
<dbReference type="PANTHER" id="PTHR31836:SF28">
    <property type="entry name" value="SRCR DOMAIN-CONTAINING PROTEIN-RELATED"/>
    <property type="match status" value="1"/>
</dbReference>
<evidence type="ECO:0008006" key="5">
    <source>
        <dbReference type="Google" id="ProtNLM"/>
    </source>
</evidence>
<dbReference type="InterPro" id="IPR036908">
    <property type="entry name" value="RlpA-like_sf"/>
</dbReference>
<accession>A0A8H4R149</accession>
<dbReference type="InterPro" id="IPR051477">
    <property type="entry name" value="Expansin_CellWall"/>
</dbReference>
<gene>
    <name evidence="3" type="ORF">D9613_000132</name>
</gene>
<protein>
    <recommendedName>
        <fullName evidence="5">RlpA-like protein double-psi beta-barrel domain-containing protein</fullName>
    </recommendedName>
</protein>
<evidence type="ECO:0000256" key="2">
    <source>
        <dbReference type="SAM" id="SignalP"/>
    </source>
</evidence>